<dbReference type="SMART" id="SM00406">
    <property type="entry name" value="IGv"/>
    <property type="match status" value="1"/>
</dbReference>
<dbReference type="EMBL" id="AKHW03005755">
    <property type="protein sequence ID" value="KYO25505.1"/>
    <property type="molecule type" value="Genomic_DNA"/>
</dbReference>
<reference evidence="15 16" key="1">
    <citation type="journal article" date="2012" name="Genome Biol.">
        <title>Sequencing three crocodilian genomes to illuminate the evolution of archosaurs and amniotes.</title>
        <authorList>
            <person name="St John J.A."/>
            <person name="Braun E.L."/>
            <person name="Isberg S.R."/>
            <person name="Miles L.G."/>
            <person name="Chong A.Y."/>
            <person name="Gongora J."/>
            <person name="Dalzell P."/>
            <person name="Moran C."/>
            <person name="Bed'hom B."/>
            <person name="Abzhanov A."/>
            <person name="Burgess S.C."/>
            <person name="Cooksey A.M."/>
            <person name="Castoe T.A."/>
            <person name="Crawford N.G."/>
            <person name="Densmore L.D."/>
            <person name="Drew J.C."/>
            <person name="Edwards S.V."/>
            <person name="Faircloth B.C."/>
            <person name="Fujita M.K."/>
            <person name="Greenwold M.J."/>
            <person name="Hoffmann F.G."/>
            <person name="Howard J.M."/>
            <person name="Iguchi T."/>
            <person name="Janes D.E."/>
            <person name="Khan S.Y."/>
            <person name="Kohno S."/>
            <person name="de Koning A.J."/>
            <person name="Lance S.L."/>
            <person name="McCarthy F.M."/>
            <person name="McCormack J.E."/>
            <person name="Merchant M.E."/>
            <person name="Peterson D.G."/>
            <person name="Pollock D.D."/>
            <person name="Pourmand N."/>
            <person name="Raney B.J."/>
            <person name="Roessler K.A."/>
            <person name="Sanford J.R."/>
            <person name="Sawyer R.H."/>
            <person name="Schmidt C.J."/>
            <person name="Triplett E.W."/>
            <person name="Tuberville T.D."/>
            <person name="Venegas-Anaya M."/>
            <person name="Howard J.T."/>
            <person name="Jarvis E.D."/>
            <person name="Guillette L.J.Jr."/>
            <person name="Glenn T.C."/>
            <person name="Green R.E."/>
            <person name="Ray D.A."/>
        </authorList>
    </citation>
    <scope>NUCLEOTIDE SEQUENCE [LARGE SCALE GENOMIC DNA]</scope>
    <source>
        <strain evidence="15">KSC_2009_1</strain>
    </source>
</reference>
<dbReference type="NCBIfam" id="TIGR00040">
    <property type="entry name" value="yfcE"/>
    <property type="match status" value="1"/>
</dbReference>
<dbReference type="PANTHER" id="PTHR11124">
    <property type="entry name" value="VACUOLAR SORTING PROTEIN VPS29"/>
    <property type="match status" value="1"/>
</dbReference>
<dbReference type="GO" id="GO:0046872">
    <property type="term" value="F:metal ion binding"/>
    <property type="evidence" value="ECO:0007669"/>
    <property type="project" value="UniProtKB-KW"/>
</dbReference>
<evidence type="ECO:0000313" key="15">
    <source>
        <dbReference type="EMBL" id="KYO25505.1"/>
    </source>
</evidence>
<evidence type="ECO:0000256" key="8">
    <source>
        <dbReference type="ARBA" id="ARBA00022753"/>
    </source>
</evidence>
<dbReference type="SUPFAM" id="SSF56300">
    <property type="entry name" value="Metallo-dependent phosphatases"/>
    <property type="match status" value="1"/>
</dbReference>
<dbReference type="FunFam" id="3.60.21.10:FF:000009">
    <property type="entry name" value="Vacuolar protein sorting-associated protein 29"/>
    <property type="match status" value="1"/>
</dbReference>
<keyword evidence="11" id="KW-0472">Membrane</keyword>
<evidence type="ECO:0000256" key="6">
    <source>
        <dbReference type="ARBA" id="ARBA00022490"/>
    </source>
</evidence>
<dbReference type="GO" id="GO:0042147">
    <property type="term" value="P:retrograde transport, endosome to Golgi"/>
    <property type="evidence" value="ECO:0007669"/>
    <property type="project" value="InterPro"/>
</dbReference>
<comment type="function">
    <text evidence="13">Component of the commander complex that is essential for endosomal recycling of transmembrane cargos; the commander complex is composed of the Csubcomplex and the retriever subcomplex. Component of the retriever complex, which is a heterotrimeric complex related to retromer cargo-selective complex (CSC) and essential for retromer-independent retrieval and recycling of numerous cargos. Component of the retromer cargo-selective complex (CSC). The CSC is believed to be the core functional component of retromer or respective retromer complex variants acting to prevent missorting of selected transmembrane cargo proteins into the lysosomal degradation pathway. In the endosomes, retriever complex drives the retrieval and recycling of NxxY-motif-containing cargo proteins by coupling to snx17, a cargo essential for the homeostatic maintenance of numerous cell surface proteins associated with processes that include cell migration, cell adhesion, nutrient supply and cell signaling. The recruitment of the retriever complex to the endosomal membrane involves Cand WASH complexes.</text>
</comment>
<dbReference type="Gene3D" id="2.60.40.10">
    <property type="entry name" value="Immunoglobulins"/>
    <property type="match status" value="1"/>
</dbReference>
<evidence type="ECO:0000256" key="13">
    <source>
        <dbReference type="RuleBase" id="RU362040"/>
    </source>
</evidence>
<dbReference type="InterPro" id="IPR029052">
    <property type="entry name" value="Metallo-depent_PP-like"/>
</dbReference>
<organism evidence="15 16">
    <name type="scientific">Alligator mississippiensis</name>
    <name type="common">American alligator</name>
    <dbReference type="NCBI Taxonomy" id="8496"/>
    <lineage>
        <taxon>Eukaryota</taxon>
        <taxon>Metazoa</taxon>
        <taxon>Chordata</taxon>
        <taxon>Craniata</taxon>
        <taxon>Vertebrata</taxon>
        <taxon>Euteleostomi</taxon>
        <taxon>Archelosauria</taxon>
        <taxon>Archosauria</taxon>
        <taxon>Crocodylia</taxon>
        <taxon>Alligatoridae</taxon>
        <taxon>Alligatorinae</taxon>
        <taxon>Alligator</taxon>
    </lineage>
</organism>
<keyword evidence="5 13" id="KW-0813">Transport</keyword>
<keyword evidence="6" id="KW-0963">Cytoplasm</keyword>
<evidence type="ECO:0000256" key="12">
    <source>
        <dbReference type="ARBA" id="ARBA00031913"/>
    </source>
</evidence>
<feature type="domain" description="Ig-like" evidence="14">
    <location>
        <begin position="244"/>
        <end position="346"/>
    </location>
</feature>
<dbReference type="InterPro" id="IPR003599">
    <property type="entry name" value="Ig_sub"/>
</dbReference>
<keyword evidence="8" id="KW-0967">Endosome</keyword>
<evidence type="ECO:0000256" key="3">
    <source>
        <dbReference type="ARBA" id="ARBA00005945"/>
    </source>
</evidence>
<dbReference type="Gene3D" id="3.60.21.10">
    <property type="match status" value="1"/>
</dbReference>
<evidence type="ECO:0000259" key="14">
    <source>
        <dbReference type="PROSITE" id="PS50835"/>
    </source>
</evidence>
<dbReference type="InterPro" id="IPR028661">
    <property type="entry name" value="Vps29"/>
</dbReference>
<dbReference type="InterPro" id="IPR013106">
    <property type="entry name" value="Ig_V-set"/>
</dbReference>
<comment type="caution">
    <text evidence="15">The sequence shown here is derived from an EMBL/GenBank/DDBJ whole genome shotgun (WGS) entry which is preliminary data.</text>
</comment>
<dbReference type="InterPro" id="IPR036179">
    <property type="entry name" value="Ig-like_dom_sf"/>
</dbReference>
<evidence type="ECO:0000256" key="11">
    <source>
        <dbReference type="ARBA" id="ARBA00023136"/>
    </source>
</evidence>
<dbReference type="Pfam" id="PF07686">
    <property type="entry name" value="V-set"/>
    <property type="match status" value="1"/>
</dbReference>
<evidence type="ECO:0000256" key="7">
    <source>
        <dbReference type="ARBA" id="ARBA00022723"/>
    </source>
</evidence>
<keyword evidence="7" id="KW-0479">Metal-binding</keyword>
<evidence type="ECO:0000256" key="1">
    <source>
        <dbReference type="ARBA" id="ARBA00004481"/>
    </source>
</evidence>
<sequence length="351" mass="38863">MLVLVLGDLHIPHRCSSLPAKFKKLLVPGRIQHILCTGNLCTKESYDYLKTLTADVHVVRGDFDENLNYPDQKVVTVGQFKIGLIHGHQVIPWGDMGSLALLQRQLDVDILISGHTHKFEAFEYENKFYVNPGSATGAYNALEMNIIPSFVLMDIQASTIVTYVYQLTGDESLVIPGEDAPGAAASELEADLHERAFFCIGGLREAFMIPATDREVRLVWIPIMAWVPLLLVLLTYCSGSLSQPTLTQPPSESVSLGNTVSLSCTLSSQYSNYYVAWYQQRSSQAPRFLWYSKGTKGDGVPDRFTVSNSSAIRSLTITNVQADDEATYWCGTGYMSGDVYTYSTMTQLNGN</sequence>
<dbReference type="GO" id="GO:0015031">
    <property type="term" value="P:protein transport"/>
    <property type="evidence" value="ECO:0007669"/>
    <property type="project" value="UniProtKB-KW"/>
</dbReference>
<evidence type="ECO:0000256" key="5">
    <source>
        <dbReference type="ARBA" id="ARBA00022448"/>
    </source>
</evidence>
<dbReference type="STRING" id="8496.A0A151MLV7"/>
<dbReference type="AlphaFoldDB" id="A0A151MLV7"/>
<dbReference type="Proteomes" id="UP000050525">
    <property type="component" value="Unassembled WGS sequence"/>
</dbReference>
<dbReference type="InterPro" id="IPR007110">
    <property type="entry name" value="Ig-like_dom"/>
</dbReference>
<evidence type="ECO:0000256" key="10">
    <source>
        <dbReference type="ARBA" id="ARBA00022927"/>
    </source>
</evidence>
<evidence type="ECO:0000313" key="16">
    <source>
        <dbReference type="Proteomes" id="UP000050525"/>
    </source>
</evidence>
<comment type="subcellular location">
    <subcellularLocation>
        <location evidence="2">Cytoplasm</location>
    </subcellularLocation>
    <subcellularLocation>
        <location evidence="1">Endosome membrane</location>
        <topology evidence="1">Peripheral membrane protein</topology>
    </subcellularLocation>
</comment>
<dbReference type="GO" id="GO:0005829">
    <property type="term" value="C:cytosol"/>
    <property type="evidence" value="ECO:0007669"/>
    <property type="project" value="GOC"/>
</dbReference>
<dbReference type="InterPro" id="IPR000979">
    <property type="entry name" value="Phosphodiesterase_MJ0936/Vps29"/>
</dbReference>
<gene>
    <name evidence="15" type="ORF">Y1Q_0018226</name>
</gene>
<dbReference type="PROSITE" id="PS50835">
    <property type="entry name" value="IG_LIKE"/>
    <property type="match status" value="1"/>
</dbReference>
<dbReference type="InterPro" id="IPR024654">
    <property type="entry name" value="Calcineurin-like_PHP_lpxH"/>
</dbReference>
<protein>
    <recommendedName>
        <fullName evidence="4 13">Vacuolar protein sorting-associated protein 29</fullName>
    </recommendedName>
    <alternativeName>
        <fullName evidence="12 13">Vesicle protein sorting 29</fullName>
    </alternativeName>
</protein>
<dbReference type="SMART" id="SM00409">
    <property type="entry name" value="IG"/>
    <property type="match status" value="1"/>
</dbReference>
<dbReference type="CDD" id="cd07394">
    <property type="entry name" value="MPP_Vps29"/>
    <property type="match status" value="1"/>
</dbReference>
<evidence type="ECO:0000256" key="2">
    <source>
        <dbReference type="ARBA" id="ARBA00004496"/>
    </source>
</evidence>
<dbReference type="GO" id="GO:0010008">
    <property type="term" value="C:endosome membrane"/>
    <property type="evidence" value="ECO:0007669"/>
    <property type="project" value="UniProtKB-SubCell"/>
</dbReference>
<evidence type="ECO:0000256" key="9">
    <source>
        <dbReference type="ARBA" id="ARBA00022833"/>
    </source>
</evidence>
<keyword evidence="10 13" id="KW-0653">Protein transport</keyword>
<dbReference type="InterPro" id="IPR013783">
    <property type="entry name" value="Ig-like_fold"/>
</dbReference>
<dbReference type="Pfam" id="PF12850">
    <property type="entry name" value="Metallophos_2"/>
    <property type="match status" value="1"/>
</dbReference>
<name>A0A151MLV7_ALLMI</name>
<evidence type="ECO:0000256" key="4">
    <source>
        <dbReference type="ARBA" id="ARBA00017767"/>
    </source>
</evidence>
<keyword evidence="16" id="KW-1185">Reference proteome</keyword>
<proteinExistence type="inferred from homology"/>
<dbReference type="SUPFAM" id="SSF48726">
    <property type="entry name" value="Immunoglobulin"/>
    <property type="match status" value="1"/>
</dbReference>
<keyword evidence="9" id="KW-0862">Zinc</keyword>
<dbReference type="GO" id="GO:0030904">
    <property type="term" value="C:retromer complex"/>
    <property type="evidence" value="ECO:0007669"/>
    <property type="project" value="InterPro"/>
</dbReference>
<comment type="similarity">
    <text evidence="3 13">Belongs to the VPS29 family.</text>
</comment>
<accession>A0A151MLV7</accession>